<name>A0A2Z6I9R5_9BURK</name>
<dbReference type="SUPFAM" id="SSF48371">
    <property type="entry name" value="ARM repeat"/>
    <property type="match status" value="1"/>
</dbReference>
<organism evidence="1 2">
    <name type="scientific">Sutterella megalosphaeroides</name>
    <dbReference type="NCBI Taxonomy" id="2494234"/>
    <lineage>
        <taxon>Bacteria</taxon>
        <taxon>Pseudomonadati</taxon>
        <taxon>Pseudomonadota</taxon>
        <taxon>Betaproteobacteria</taxon>
        <taxon>Burkholderiales</taxon>
        <taxon>Sutterellaceae</taxon>
        <taxon>Sutterella</taxon>
    </lineage>
</organism>
<dbReference type="KEGG" id="sutt:SUTMEG_11440"/>
<dbReference type="InterPro" id="IPR016024">
    <property type="entry name" value="ARM-type_fold"/>
</dbReference>
<accession>A0A2Z6I9R5</accession>
<evidence type="ECO:0000313" key="1">
    <source>
        <dbReference type="EMBL" id="BBF23253.1"/>
    </source>
</evidence>
<dbReference type="Gene3D" id="1.25.10.90">
    <property type="match status" value="1"/>
</dbReference>
<proteinExistence type="predicted"/>
<dbReference type="RefSeq" id="WP_170143840.1">
    <property type="nucleotide sequence ID" value="NZ_AP018786.1"/>
</dbReference>
<reference evidence="1 2" key="1">
    <citation type="journal article" date="2018" name="Int. J. Syst. Evol. Microbiol.">
        <title>Mesosutterella multiformis gen. nov., sp. nov., a member of the family Sutterellaceae and Sutterella megalosphaeroides sp. nov., isolated from human faeces.</title>
        <authorList>
            <person name="Sakamoto M."/>
            <person name="Ikeyama N."/>
            <person name="Kunihiro T."/>
            <person name="Iino T."/>
            <person name="Yuki M."/>
            <person name="Ohkuma M."/>
        </authorList>
    </citation>
    <scope>NUCLEOTIDE SEQUENCE [LARGE SCALE GENOMIC DNA]</scope>
    <source>
        <strain evidence="1 2">6FBBBH3</strain>
    </source>
</reference>
<keyword evidence="2" id="KW-1185">Reference proteome</keyword>
<evidence type="ECO:0000313" key="2">
    <source>
        <dbReference type="Proteomes" id="UP000271003"/>
    </source>
</evidence>
<protein>
    <recommendedName>
        <fullName evidence="3">DNA alkylation repair protein</fullName>
    </recommendedName>
</protein>
<evidence type="ECO:0008006" key="3">
    <source>
        <dbReference type="Google" id="ProtNLM"/>
    </source>
</evidence>
<dbReference type="AlphaFoldDB" id="A0A2Z6I9R5"/>
<dbReference type="InterPro" id="IPR014825">
    <property type="entry name" value="DNA_alkylation"/>
</dbReference>
<dbReference type="Proteomes" id="UP000271003">
    <property type="component" value="Chromosome"/>
</dbReference>
<sequence>MDLLDALTLRLKAAAHPSYFATVGAQLPGVDNRLGVPMGVVRSAAKDILRSGSGDAFLEEALRPGRPVMHEAALVAGLVVCGLPTRDFAAKLELAQRFLPAVTNWAICDTFATGFHEVRARREEAFDFVASLCRRAGEAPEAPERALWPTRVGLVLVLAHYAHADWLDRVRELMADPRPLAVARTTYYGSMGWAWAHQVLSVVDSAGAADFLEGLVRSEKIDPLTARRSIRKIRESYRASAEEKEALVARFRPLLPARIEKDVPNRKPDL</sequence>
<dbReference type="Pfam" id="PF08713">
    <property type="entry name" value="DNA_alkylation"/>
    <property type="match status" value="1"/>
</dbReference>
<gene>
    <name evidence="1" type="ORF">SUTMEG_11440</name>
</gene>
<dbReference type="EMBL" id="AP018786">
    <property type="protein sequence ID" value="BBF23253.1"/>
    <property type="molecule type" value="Genomic_DNA"/>
</dbReference>